<evidence type="ECO:0000313" key="3">
    <source>
        <dbReference type="Proteomes" id="UP001293593"/>
    </source>
</evidence>
<proteinExistence type="inferred from homology"/>
<dbReference type="PANTHER" id="PTHR31374:SF19">
    <property type="entry name" value="F8A24.8 PROTEIN"/>
    <property type="match status" value="1"/>
</dbReference>
<dbReference type="AlphaFoldDB" id="A0AAE1TDY8"/>
<dbReference type="Proteomes" id="UP001293593">
    <property type="component" value="Unassembled WGS sequence"/>
</dbReference>
<reference evidence="2" key="1">
    <citation type="submission" date="2023-10" db="EMBL/GenBank/DDBJ databases">
        <title>Chromosome-level genome of the transformable northern wattle, Acacia crassicarpa.</title>
        <authorList>
            <person name="Massaro I."/>
            <person name="Sinha N.R."/>
            <person name="Poethig S."/>
            <person name="Leichty A.R."/>
        </authorList>
    </citation>
    <scope>NUCLEOTIDE SEQUENCE</scope>
    <source>
        <strain evidence="2">Acra3RX</strain>
        <tissue evidence="2">Leaf</tissue>
    </source>
</reference>
<dbReference type="GO" id="GO:0009733">
    <property type="term" value="P:response to auxin"/>
    <property type="evidence" value="ECO:0007669"/>
    <property type="project" value="InterPro"/>
</dbReference>
<evidence type="ECO:0000313" key="2">
    <source>
        <dbReference type="EMBL" id="KAK4281508.1"/>
    </source>
</evidence>
<evidence type="ECO:0000256" key="1">
    <source>
        <dbReference type="ARBA" id="ARBA00006974"/>
    </source>
</evidence>
<accession>A0AAE1TDY8</accession>
<keyword evidence="3" id="KW-1185">Reference proteome</keyword>
<dbReference type="EMBL" id="JAWXYG010000002">
    <property type="protein sequence ID" value="KAK4281508.1"/>
    <property type="molecule type" value="Genomic_DNA"/>
</dbReference>
<organism evidence="2 3">
    <name type="scientific">Acacia crassicarpa</name>
    <name type="common">northern wattle</name>
    <dbReference type="NCBI Taxonomy" id="499986"/>
    <lineage>
        <taxon>Eukaryota</taxon>
        <taxon>Viridiplantae</taxon>
        <taxon>Streptophyta</taxon>
        <taxon>Embryophyta</taxon>
        <taxon>Tracheophyta</taxon>
        <taxon>Spermatophyta</taxon>
        <taxon>Magnoliopsida</taxon>
        <taxon>eudicotyledons</taxon>
        <taxon>Gunneridae</taxon>
        <taxon>Pentapetalae</taxon>
        <taxon>rosids</taxon>
        <taxon>fabids</taxon>
        <taxon>Fabales</taxon>
        <taxon>Fabaceae</taxon>
        <taxon>Caesalpinioideae</taxon>
        <taxon>mimosoid clade</taxon>
        <taxon>Acacieae</taxon>
        <taxon>Acacia</taxon>
    </lineage>
</organism>
<protein>
    <submittedName>
        <fullName evidence="2">Uncharacterized protein</fullName>
    </submittedName>
</protein>
<dbReference type="PANTHER" id="PTHR31374">
    <property type="entry name" value="AUXIN-INDUCED PROTEIN-LIKE-RELATED"/>
    <property type="match status" value="1"/>
</dbReference>
<name>A0AAE1TDY8_9FABA</name>
<comment type="similarity">
    <text evidence="1">Belongs to the ARG7 family.</text>
</comment>
<comment type="caution">
    <text evidence="2">The sequence shown here is derived from an EMBL/GenBank/DDBJ whole genome shotgun (WGS) entry which is preliminary data.</text>
</comment>
<dbReference type="InterPro" id="IPR003676">
    <property type="entry name" value="SAUR_fam"/>
</dbReference>
<gene>
    <name evidence="2" type="ORF">QN277_012990</name>
</gene>
<dbReference type="Pfam" id="PF02519">
    <property type="entry name" value="Auxin_inducible"/>
    <property type="match status" value="1"/>
</dbReference>
<sequence length="104" mass="11442">MKMLKVVKVLKGLLLGAKKVRGRGSGHDDGAARRAPEGHLVVMAVKGEETKRFTVKLDCLSDPAFLRLLERASEEYGFGQKGPLAVPCDPQELQNIIDNHMRCT</sequence>